<evidence type="ECO:0000313" key="2">
    <source>
        <dbReference type="EMBL" id="MBP1935234.1"/>
    </source>
</evidence>
<dbReference type="Gene3D" id="3.40.630.30">
    <property type="match status" value="2"/>
</dbReference>
<dbReference type="PANTHER" id="PTHR43617:SF20">
    <property type="entry name" value="N-ALPHA-ACETYLTRANSFERASE RIMI"/>
    <property type="match status" value="1"/>
</dbReference>
<dbReference type="EMBL" id="JAGGKP010000001">
    <property type="protein sequence ID" value="MBP1935234.1"/>
    <property type="molecule type" value="Genomic_DNA"/>
</dbReference>
<dbReference type="Pfam" id="PF00583">
    <property type="entry name" value="Acetyltransf_1"/>
    <property type="match status" value="2"/>
</dbReference>
<protein>
    <submittedName>
        <fullName evidence="2">Ribosomal protein S18 acetylase RimI-like enzyme</fullName>
    </submittedName>
</protein>
<name>A0ABS4GY96_9BACL</name>
<accession>A0ABS4GY96</accession>
<evidence type="ECO:0000259" key="1">
    <source>
        <dbReference type="PROSITE" id="PS51186"/>
    </source>
</evidence>
<dbReference type="PANTHER" id="PTHR43617">
    <property type="entry name" value="L-AMINO ACID N-ACETYLTRANSFERASE"/>
    <property type="match status" value="1"/>
</dbReference>
<proteinExistence type="predicted"/>
<organism evidence="2 3">
    <name type="scientific">Paenibacillus sediminis</name>
    <dbReference type="NCBI Taxonomy" id="664909"/>
    <lineage>
        <taxon>Bacteria</taxon>
        <taxon>Bacillati</taxon>
        <taxon>Bacillota</taxon>
        <taxon>Bacilli</taxon>
        <taxon>Bacillales</taxon>
        <taxon>Paenibacillaceae</taxon>
        <taxon>Paenibacillus</taxon>
    </lineage>
</organism>
<comment type="caution">
    <text evidence="2">The sequence shown here is derived from an EMBL/GenBank/DDBJ whole genome shotgun (WGS) entry which is preliminary data.</text>
</comment>
<dbReference type="InterPro" id="IPR000182">
    <property type="entry name" value="GNAT_dom"/>
</dbReference>
<dbReference type="InterPro" id="IPR016181">
    <property type="entry name" value="Acyl_CoA_acyltransferase"/>
</dbReference>
<evidence type="ECO:0000313" key="3">
    <source>
        <dbReference type="Proteomes" id="UP001519273"/>
    </source>
</evidence>
<feature type="domain" description="N-acetyltransferase" evidence="1">
    <location>
        <begin position="142"/>
        <end position="274"/>
    </location>
</feature>
<gene>
    <name evidence="2" type="ORF">J2Z20_000095</name>
</gene>
<feature type="domain" description="N-acetyltransferase" evidence="1">
    <location>
        <begin position="1"/>
        <end position="143"/>
    </location>
</feature>
<dbReference type="CDD" id="cd04301">
    <property type="entry name" value="NAT_SF"/>
    <property type="match status" value="2"/>
</dbReference>
<keyword evidence="3" id="KW-1185">Reference proteome</keyword>
<reference evidence="2 3" key="1">
    <citation type="submission" date="2021-03" db="EMBL/GenBank/DDBJ databases">
        <title>Genomic Encyclopedia of Type Strains, Phase IV (KMG-IV): sequencing the most valuable type-strain genomes for metagenomic binning, comparative biology and taxonomic classification.</title>
        <authorList>
            <person name="Goeker M."/>
        </authorList>
    </citation>
    <scope>NUCLEOTIDE SEQUENCE [LARGE SCALE GENOMIC DNA]</scope>
    <source>
        <strain evidence="2 3">DSM 23491</strain>
    </source>
</reference>
<dbReference type="SUPFAM" id="SSF55729">
    <property type="entry name" value="Acyl-CoA N-acyltransferases (Nat)"/>
    <property type="match status" value="2"/>
</dbReference>
<dbReference type="PROSITE" id="PS51186">
    <property type="entry name" value="GNAT"/>
    <property type="match status" value="2"/>
</dbReference>
<dbReference type="InterPro" id="IPR050276">
    <property type="entry name" value="MshD_Acetyltransferase"/>
</dbReference>
<dbReference type="Proteomes" id="UP001519273">
    <property type="component" value="Unassembled WGS sequence"/>
</dbReference>
<sequence>MFSRKQLEDIKNLQRLCEAEDHIQLKLNWDMLHNRNNDESNDFLHYENEELAGFIGLYDFGNSVELCGMVSPNYRRKGIFSKLFTSALEEITKRKKYTRVLLNAPANSSSAKSFLQNISCTFSVSEYQMKWSETELFDYDDVTIRPSKPEDLQDEIQLDVRCFGFSENEAADFNHRVKLHNPREFYMIEHDHQAVGKIRVHHEGQEAWIYGFAIYPEYQGKGIGRKALKKIIKDEHEAGYGIFLEVEARNSNALRLYESCGFKVVQGQDYYQYK</sequence>
<dbReference type="RefSeq" id="WP_209844333.1">
    <property type="nucleotide sequence ID" value="NZ_CBCRVE010000001.1"/>
</dbReference>